<name>A0A1B6PJZ7_SORBI</name>
<dbReference type="InParanoid" id="A0A1B6PJZ7"/>
<accession>A0A1B6PJZ7</accession>
<keyword evidence="3" id="KW-1185">Reference proteome</keyword>
<dbReference type="Gramene" id="KXG25967">
    <property type="protein sequence ID" value="KXG25967"/>
    <property type="gene ID" value="SORBI_3006G037800"/>
</dbReference>
<dbReference type="AlphaFoldDB" id="A0A1B6PJZ7"/>
<sequence>MTHARPGRWMRMQHASRRRSDGSRRRWTGRRFLLGQSGSQPLSSQPSGLLRRLGRPQRLLRWRLQLLPLYDTM</sequence>
<reference evidence="3" key="2">
    <citation type="journal article" date="2018" name="Plant J.">
        <title>The Sorghum bicolor reference genome: improved assembly, gene annotations, a transcriptome atlas, and signatures of genome organization.</title>
        <authorList>
            <person name="McCormick R.F."/>
            <person name="Truong S.K."/>
            <person name="Sreedasyam A."/>
            <person name="Jenkins J."/>
            <person name="Shu S."/>
            <person name="Sims D."/>
            <person name="Kennedy M."/>
            <person name="Amirebrahimi M."/>
            <person name="Weers B.D."/>
            <person name="McKinley B."/>
            <person name="Mattison A."/>
            <person name="Morishige D.T."/>
            <person name="Grimwood J."/>
            <person name="Schmutz J."/>
            <person name="Mullet J.E."/>
        </authorList>
    </citation>
    <scope>NUCLEOTIDE SEQUENCE [LARGE SCALE GENOMIC DNA]</scope>
    <source>
        <strain evidence="3">cv. BTx623</strain>
    </source>
</reference>
<reference evidence="2 3" key="1">
    <citation type="journal article" date="2009" name="Nature">
        <title>The Sorghum bicolor genome and the diversification of grasses.</title>
        <authorList>
            <person name="Paterson A.H."/>
            <person name="Bowers J.E."/>
            <person name="Bruggmann R."/>
            <person name="Dubchak I."/>
            <person name="Grimwood J."/>
            <person name="Gundlach H."/>
            <person name="Haberer G."/>
            <person name="Hellsten U."/>
            <person name="Mitros T."/>
            <person name="Poliakov A."/>
            <person name="Schmutz J."/>
            <person name="Spannagl M."/>
            <person name="Tang H."/>
            <person name="Wang X."/>
            <person name="Wicker T."/>
            <person name="Bharti A.K."/>
            <person name="Chapman J."/>
            <person name="Feltus F.A."/>
            <person name="Gowik U."/>
            <person name="Grigoriev I.V."/>
            <person name="Lyons E."/>
            <person name="Maher C.A."/>
            <person name="Martis M."/>
            <person name="Narechania A."/>
            <person name="Otillar R.P."/>
            <person name="Penning B.W."/>
            <person name="Salamov A.A."/>
            <person name="Wang Y."/>
            <person name="Zhang L."/>
            <person name="Carpita N.C."/>
            <person name="Freeling M."/>
            <person name="Gingle A.R."/>
            <person name="Hash C.T."/>
            <person name="Keller B."/>
            <person name="Klein P."/>
            <person name="Kresovich S."/>
            <person name="McCann M.C."/>
            <person name="Ming R."/>
            <person name="Peterson D.G."/>
            <person name="Mehboob-ur-Rahman"/>
            <person name="Ware D."/>
            <person name="Westhoff P."/>
            <person name="Mayer K.F."/>
            <person name="Messing J."/>
            <person name="Rokhsar D.S."/>
        </authorList>
    </citation>
    <scope>NUCLEOTIDE SEQUENCE [LARGE SCALE GENOMIC DNA]</scope>
    <source>
        <strain evidence="3">cv. BTx623</strain>
    </source>
</reference>
<dbReference type="EMBL" id="CM000765">
    <property type="protein sequence ID" value="KXG25967.1"/>
    <property type="molecule type" value="Genomic_DNA"/>
</dbReference>
<evidence type="ECO:0000313" key="3">
    <source>
        <dbReference type="Proteomes" id="UP000000768"/>
    </source>
</evidence>
<protein>
    <submittedName>
        <fullName evidence="2">Uncharacterized protein</fullName>
    </submittedName>
</protein>
<proteinExistence type="predicted"/>
<gene>
    <name evidence="2" type="ORF">SORBI_3006G037800</name>
</gene>
<dbReference type="Proteomes" id="UP000000768">
    <property type="component" value="Chromosome 6"/>
</dbReference>
<organism evidence="2 3">
    <name type="scientific">Sorghum bicolor</name>
    <name type="common">Sorghum</name>
    <name type="synonym">Sorghum vulgare</name>
    <dbReference type="NCBI Taxonomy" id="4558"/>
    <lineage>
        <taxon>Eukaryota</taxon>
        <taxon>Viridiplantae</taxon>
        <taxon>Streptophyta</taxon>
        <taxon>Embryophyta</taxon>
        <taxon>Tracheophyta</taxon>
        <taxon>Spermatophyta</taxon>
        <taxon>Magnoliopsida</taxon>
        <taxon>Liliopsida</taxon>
        <taxon>Poales</taxon>
        <taxon>Poaceae</taxon>
        <taxon>PACMAD clade</taxon>
        <taxon>Panicoideae</taxon>
        <taxon>Andropogonodae</taxon>
        <taxon>Andropogoneae</taxon>
        <taxon>Sorghinae</taxon>
        <taxon>Sorghum</taxon>
    </lineage>
</organism>
<evidence type="ECO:0000256" key="1">
    <source>
        <dbReference type="SAM" id="MobiDB-lite"/>
    </source>
</evidence>
<feature type="region of interest" description="Disordered" evidence="1">
    <location>
        <begin position="1"/>
        <end position="25"/>
    </location>
</feature>
<evidence type="ECO:0000313" key="2">
    <source>
        <dbReference type="EMBL" id="KXG25967.1"/>
    </source>
</evidence>